<dbReference type="PROSITE" id="PS01174">
    <property type="entry name" value="LIPASE_GDXG_SER"/>
    <property type="match status" value="1"/>
</dbReference>
<evidence type="ECO:0000256" key="3">
    <source>
        <dbReference type="PROSITE-ProRule" id="PRU10038"/>
    </source>
</evidence>
<dbReference type="GO" id="GO:0004806">
    <property type="term" value="F:triacylglycerol lipase activity"/>
    <property type="evidence" value="ECO:0007669"/>
    <property type="project" value="TreeGrafter"/>
</dbReference>
<dbReference type="InterPro" id="IPR013094">
    <property type="entry name" value="AB_hydrolase_3"/>
</dbReference>
<dbReference type="InterPro" id="IPR002168">
    <property type="entry name" value="Lipase_GDXG_HIS_AS"/>
</dbReference>
<accession>A0A917RBK0</accession>
<dbReference type="Gene3D" id="3.40.50.1820">
    <property type="entry name" value="alpha/beta hydrolase"/>
    <property type="match status" value="1"/>
</dbReference>
<feature type="domain" description="Alpha/beta hydrolase fold-3" evidence="4">
    <location>
        <begin position="84"/>
        <end position="279"/>
    </location>
</feature>
<protein>
    <recommendedName>
        <fullName evidence="4">Alpha/beta hydrolase fold-3 domain-containing protein</fullName>
    </recommendedName>
</protein>
<organism evidence="5 6">
    <name type="scientific">Nocardia jinanensis</name>
    <dbReference type="NCBI Taxonomy" id="382504"/>
    <lineage>
        <taxon>Bacteria</taxon>
        <taxon>Bacillati</taxon>
        <taxon>Actinomycetota</taxon>
        <taxon>Actinomycetes</taxon>
        <taxon>Mycobacteriales</taxon>
        <taxon>Nocardiaceae</taxon>
        <taxon>Nocardia</taxon>
    </lineage>
</organism>
<dbReference type="InterPro" id="IPR033140">
    <property type="entry name" value="Lipase_GDXG_put_SER_AS"/>
</dbReference>
<keyword evidence="6" id="KW-1185">Reference proteome</keyword>
<dbReference type="SUPFAM" id="SSF53474">
    <property type="entry name" value="alpha/beta-Hydrolases"/>
    <property type="match status" value="1"/>
</dbReference>
<evidence type="ECO:0000256" key="2">
    <source>
        <dbReference type="ARBA" id="ARBA00022801"/>
    </source>
</evidence>
<dbReference type="AlphaFoldDB" id="A0A917RBK0"/>
<comment type="caution">
    <text evidence="5">The sequence shown here is derived from an EMBL/GenBank/DDBJ whole genome shotgun (WGS) entry which is preliminary data.</text>
</comment>
<dbReference type="EMBL" id="BMMH01000002">
    <property type="protein sequence ID" value="GGK99368.1"/>
    <property type="molecule type" value="Genomic_DNA"/>
</dbReference>
<dbReference type="PANTHER" id="PTHR48081:SF30">
    <property type="entry name" value="ACETYL-HYDROLASE LIPR-RELATED"/>
    <property type="match status" value="1"/>
</dbReference>
<dbReference type="PROSITE" id="PS01173">
    <property type="entry name" value="LIPASE_GDXG_HIS"/>
    <property type="match status" value="1"/>
</dbReference>
<keyword evidence="2" id="KW-0378">Hydrolase</keyword>
<dbReference type="Pfam" id="PF07859">
    <property type="entry name" value="Abhydrolase_3"/>
    <property type="match status" value="1"/>
</dbReference>
<name>A0A917RBK0_9NOCA</name>
<dbReference type="InterPro" id="IPR050300">
    <property type="entry name" value="GDXG_lipolytic_enzyme"/>
</dbReference>
<evidence type="ECO:0000313" key="6">
    <source>
        <dbReference type="Proteomes" id="UP000638263"/>
    </source>
</evidence>
<dbReference type="Proteomes" id="UP000638263">
    <property type="component" value="Unassembled WGS sequence"/>
</dbReference>
<gene>
    <name evidence="5" type="ORF">GCM10011588_12520</name>
</gene>
<dbReference type="RefSeq" id="WP_062997008.1">
    <property type="nucleotide sequence ID" value="NZ_BMMH01000002.1"/>
</dbReference>
<evidence type="ECO:0000256" key="1">
    <source>
        <dbReference type="ARBA" id="ARBA00010515"/>
    </source>
</evidence>
<reference evidence="5" key="2">
    <citation type="submission" date="2020-09" db="EMBL/GenBank/DDBJ databases">
        <authorList>
            <person name="Sun Q."/>
            <person name="Zhou Y."/>
        </authorList>
    </citation>
    <scope>NUCLEOTIDE SEQUENCE</scope>
    <source>
        <strain evidence="5">CGMCC 4.3508</strain>
    </source>
</reference>
<sequence>MTLPARGSLRARSVRQLSALTARRLAEFAPVNAYTLPAARALIDRAMRAAAPTLRGTSVDQVRSPAITGEWVRGPRSVRTDAVILYVHGGGFVAGSAAGYRGVASRLSTACRLPVFTLDYRLAPEYPYPAAPRDVAAAFRWLVTQGHHPDRIVVAGDSAGGFLTADFAITNARDGFPAPAGIVLFSPMTDLTLALAAGFEGAAAEGLLSAGLSSRAVAHFTPAPYELLPVRGRPLPPALIHTSDTEFFGGDGVALAERWAAAGAACELRVWRDQMHAFQVLPALVPESRLAYRAAARFVSSVLDTAAAAV</sequence>
<dbReference type="PANTHER" id="PTHR48081">
    <property type="entry name" value="AB HYDROLASE SUPERFAMILY PROTEIN C4A8.06C"/>
    <property type="match status" value="1"/>
</dbReference>
<evidence type="ECO:0000313" key="5">
    <source>
        <dbReference type="EMBL" id="GGK99368.1"/>
    </source>
</evidence>
<dbReference type="InterPro" id="IPR029058">
    <property type="entry name" value="AB_hydrolase_fold"/>
</dbReference>
<proteinExistence type="inferred from homology"/>
<reference evidence="5" key="1">
    <citation type="journal article" date="2014" name="Int. J. Syst. Evol. Microbiol.">
        <title>Complete genome sequence of Corynebacterium casei LMG S-19264T (=DSM 44701T), isolated from a smear-ripened cheese.</title>
        <authorList>
            <consortium name="US DOE Joint Genome Institute (JGI-PGF)"/>
            <person name="Walter F."/>
            <person name="Albersmeier A."/>
            <person name="Kalinowski J."/>
            <person name="Ruckert C."/>
        </authorList>
    </citation>
    <scope>NUCLEOTIDE SEQUENCE</scope>
    <source>
        <strain evidence="5">CGMCC 4.3508</strain>
    </source>
</reference>
<evidence type="ECO:0000259" key="4">
    <source>
        <dbReference type="Pfam" id="PF07859"/>
    </source>
</evidence>
<comment type="similarity">
    <text evidence="1">Belongs to the 'GDXG' lipolytic enzyme family.</text>
</comment>
<feature type="active site" evidence="3">
    <location>
        <position position="158"/>
    </location>
</feature>